<evidence type="ECO:0000259" key="1">
    <source>
        <dbReference type="PROSITE" id="PS50075"/>
    </source>
</evidence>
<sequence>MSEVLVQTEEQITERIHGFLARSFAGRTLSEEDDIFALGFGNSLFAMQLVSFLEQEFHFQIESDDLEMDNFRTLRAMVQLVKKKIGA</sequence>
<dbReference type="Proteomes" id="UP000584867">
    <property type="component" value="Unassembled WGS sequence"/>
</dbReference>
<dbReference type="InterPro" id="IPR036736">
    <property type="entry name" value="ACP-like_sf"/>
</dbReference>
<dbReference type="SUPFAM" id="SSF47336">
    <property type="entry name" value="ACP-like"/>
    <property type="match status" value="1"/>
</dbReference>
<dbReference type="Gene3D" id="1.10.1200.10">
    <property type="entry name" value="ACP-like"/>
    <property type="match status" value="1"/>
</dbReference>
<dbReference type="AlphaFoldDB" id="A0A7W7ZME3"/>
<reference evidence="2 3" key="1">
    <citation type="submission" date="2020-08" db="EMBL/GenBank/DDBJ databases">
        <title>Genomic Encyclopedia of Type Strains, Phase IV (KMG-V): Genome sequencing to study the core and pangenomes of soil and plant-associated prokaryotes.</title>
        <authorList>
            <person name="Whitman W."/>
        </authorList>
    </citation>
    <scope>NUCLEOTIDE SEQUENCE [LARGE SCALE GENOMIC DNA]</scope>
    <source>
        <strain evidence="2 3">X5P3</strain>
    </source>
</reference>
<gene>
    <name evidence="2" type="ORF">HDF15_000946</name>
</gene>
<feature type="domain" description="Carrier" evidence="1">
    <location>
        <begin position="3"/>
        <end position="85"/>
    </location>
</feature>
<protein>
    <submittedName>
        <fullName evidence="2">Acyl carrier protein</fullName>
    </submittedName>
</protein>
<organism evidence="2 3">
    <name type="scientific">Granulicella mallensis</name>
    <dbReference type="NCBI Taxonomy" id="940614"/>
    <lineage>
        <taxon>Bacteria</taxon>
        <taxon>Pseudomonadati</taxon>
        <taxon>Acidobacteriota</taxon>
        <taxon>Terriglobia</taxon>
        <taxon>Terriglobales</taxon>
        <taxon>Acidobacteriaceae</taxon>
        <taxon>Granulicella</taxon>
    </lineage>
</organism>
<dbReference type="Pfam" id="PF00550">
    <property type="entry name" value="PP-binding"/>
    <property type="match status" value="1"/>
</dbReference>
<dbReference type="InterPro" id="IPR009081">
    <property type="entry name" value="PP-bd_ACP"/>
</dbReference>
<dbReference type="PROSITE" id="PS50075">
    <property type="entry name" value="CARRIER"/>
    <property type="match status" value="1"/>
</dbReference>
<name>A0A7W7ZME3_9BACT</name>
<dbReference type="EMBL" id="JACHIO010000003">
    <property type="protein sequence ID" value="MBB5062616.1"/>
    <property type="molecule type" value="Genomic_DNA"/>
</dbReference>
<comment type="caution">
    <text evidence="2">The sequence shown here is derived from an EMBL/GenBank/DDBJ whole genome shotgun (WGS) entry which is preliminary data.</text>
</comment>
<evidence type="ECO:0000313" key="2">
    <source>
        <dbReference type="EMBL" id="MBB5062616.1"/>
    </source>
</evidence>
<accession>A0A7W7ZME3</accession>
<dbReference type="RefSeq" id="WP_221314274.1">
    <property type="nucleotide sequence ID" value="NZ_JACHIO010000003.1"/>
</dbReference>
<evidence type="ECO:0000313" key="3">
    <source>
        <dbReference type="Proteomes" id="UP000584867"/>
    </source>
</evidence>
<proteinExistence type="predicted"/>